<feature type="chain" id="PRO_5026728511" evidence="1">
    <location>
        <begin position="18"/>
        <end position="264"/>
    </location>
</feature>
<name>A0A6L8MRM3_9BURK</name>
<evidence type="ECO:0000313" key="2">
    <source>
        <dbReference type="EMBL" id="MYM84700.1"/>
    </source>
</evidence>
<protein>
    <submittedName>
        <fullName evidence="2">Transporter</fullName>
    </submittedName>
</protein>
<feature type="signal peptide" evidence="1">
    <location>
        <begin position="1"/>
        <end position="17"/>
    </location>
</feature>
<proteinExistence type="predicted"/>
<dbReference type="Proteomes" id="UP000474565">
    <property type="component" value="Unassembled WGS sequence"/>
</dbReference>
<dbReference type="AlphaFoldDB" id="A0A6L8MRM3"/>
<reference evidence="2 3" key="1">
    <citation type="submission" date="2019-12" db="EMBL/GenBank/DDBJ databases">
        <title>Novel species isolated from a subtropical stream in China.</title>
        <authorList>
            <person name="Lu H."/>
        </authorList>
    </citation>
    <scope>NUCLEOTIDE SEQUENCE [LARGE SCALE GENOMIC DNA]</scope>
    <source>
        <strain evidence="2 3">FT50W</strain>
    </source>
</reference>
<dbReference type="RefSeq" id="WP_161021166.1">
    <property type="nucleotide sequence ID" value="NZ_WWCP01000037.1"/>
</dbReference>
<gene>
    <name evidence="2" type="ORF">GTP44_22475</name>
</gene>
<organism evidence="2 3">
    <name type="scientific">Duganella lactea</name>
    <dbReference type="NCBI Taxonomy" id="2692173"/>
    <lineage>
        <taxon>Bacteria</taxon>
        <taxon>Pseudomonadati</taxon>
        <taxon>Pseudomonadota</taxon>
        <taxon>Betaproteobacteria</taxon>
        <taxon>Burkholderiales</taxon>
        <taxon>Oxalobacteraceae</taxon>
        <taxon>Telluria group</taxon>
        <taxon>Duganella</taxon>
    </lineage>
</organism>
<accession>A0A6L8MRM3</accession>
<evidence type="ECO:0000313" key="3">
    <source>
        <dbReference type="Proteomes" id="UP000474565"/>
    </source>
</evidence>
<dbReference type="Pfam" id="PF13557">
    <property type="entry name" value="Phenol_MetA_deg"/>
    <property type="match status" value="1"/>
</dbReference>
<dbReference type="InterPro" id="IPR025737">
    <property type="entry name" value="FApF"/>
</dbReference>
<evidence type="ECO:0000256" key="1">
    <source>
        <dbReference type="SAM" id="SignalP"/>
    </source>
</evidence>
<sequence length="264" mass="28579">MKKIALLLLTWPLLAQADEKDQIVTDRPDFVESSNVVGAGRFQIETSFALDRNKANGVKERTYSTPTLLRFGISDNLEARIETDGRMRLVTDDLNTGSRSTDNGYADLSVGLKWHVADAQGASPSLGLLAHVDLDSGSRAFRAPGKGGSLRLAAEWELPDDFSLGVMPGIAWKHDDSDVGGGGRHASGIFGIVLGKEWSERFRSFIEYSAPQIAKGRHGGNVATFDIGAAYLLADTVQVDTALSRGLNKNTPDWSWTVGLSIKF</sequence>
<comment type="caution">
    <text evidence="2">The sequence shown here is derived from an EMBL/GenBank/DDBJ whole genome shotgun (WGS) entry which is preliminary data.</text>
</comment>
<keyword evidence="1" id="KW-0732">Signal</keyword>
<dbReference type="EMBL" id="WWCP01000037">
    <property type="protein sequence ID" value="MYM84700.1"/>
    <property type="molecule type" value="Genomic_DNA"/>
</dbReference>